<keyword evidence="9" id="KW-1185">Reference proteome</keyword>
<feature type="transmembrane region" description="Helical" evidence="6">
    <location>
        <begin position="236"/>
        <end position="259"/>
    </location>
</feature>
<dbReference type="OrthoDB" id="182417at2"/>
<evidence type="ECO:0000313" key="9">
    <source>
        <dbReference type="Proteomes" id="UP000031189"/>
    </source>
</evidence>
<comment type="caution">
    <text evidence="8">The sequence shown here is derived from an EMBL/GenBank/DDBJ whole genome shotgun (WGS) entry which is preliminary data.</text>
</comment>
<dbReference type="GO" id="GO:0022857">
    <property type="term" value="F:transmembrane transporter activity"/>
    <property type="evidence" value="ECO:0007669"/>
    <property type="project" value="InterPro"/>
</dbReference>
<dbReference type="NCBIfam" id="NF038246">
    <property type="entry name" value="bile_salt_MFS"/>
    <property type="match status" value="1"/>
</dbReference>
<dbReference type="Gene3D" id="1.20.1250.20">
    <property type="entry name" value="MFS general substrate transporter like domains"/>
    <property type="match status" value="2"/>
</dbReference>
<evidence type="ECO:0000256" key="2">
    <source>
        <dbReference type="ARBA" id="ARBA00022448"/>
    </source>
</evidence>
<dbReference type="PROSITE" id="PS51257">
    <property type="entry name" value="PROKAR_LIPOPROTEIN"/>
    <property type="match status" value="1"/>
</dbReference>
<feature type="transmembrane region" description="Helical" evidence="6">
    <location>
        <begin position="363"/>
        <end position="387"/>
    </location>
</feature>
<accession>A0A0B3W159</accession>
<dbReference type="EMBL" id="JWHR01000002">
    <property type="protein sequence ID" value="KHS58914.1"/>
    <property type="molecule type" value="Genomic_DNA"/>
</dbReference>
<dbReference type="PANTHER" id="PTHR11360:SF284">
    <property type="entry name" value="EG:103B4.3 PROTEIN-RELATED"/>
    <property type="match status" value="1"/>
</dbReference>
<feature type="transmembrane region" description="Helical" evidence="6">
    <location>
        <begin position="393"/>
        <end position="412"/>
    </location>
</feature>
<feature type="transmembrane region" description="Helical" evidence="6">
    <location>
        <begin position="329"/>
        <end position="351"/>
    </location>
</feature>
<dbReference type="Pfam" id="PF07690">
    <property type="entry name" value="MFS_1"/>
    <property type="match status" value="1"/>
</dbReference>
<evidence type="ECO:0000256" key="4">
    <source>
        <dbReference type="ARBA" id="ARBA00022989"/>
    </source>
</evidence>
<feature type="domain" description="Major facilitator superfamily (MFS) profile" evidence="7">
    <location>
        <begin position="14"/>
        <end position="421"/>
    </location>
</feature>
<feature type="transmembrane region" description="Helical" evidence="6">
    <location>
        <begin position="85"/>
        <end position="103"/>
    </location>
</feature>
<feature type="transmembrane region" description="Helical" evidence="6">
    <location>
        <begin position="109"/>
        <end position="131"/>
    </location>
</feature>
<dbReference type="InterPro" id="IPR050327">
    <property type="entry name" value="Proton-linked_MCT"/>
</dbReference>
<evidence type="ECO:0000259" key="7">
    <source>
        <dbReference type="PROSITE" id="PS50850"/>
    </source>
</evidence>
<reference evidence="8 9" key="1">
    <citation type="submission" date="2014-12" db="EMBL/GenBank/DDBJ databases">
        <title>Draft genome sequence of Terrisporobacter sp. 08-306576, isolated from the blood culture of a bacteremia patient.</title>
        <authorList>
            <person name="Lund L.C."/>
            <person name="Sydenham T.V."/>
            <person name="Hogh S.V."/>
            <person name="Skov M.N."/>
            <person name="Kemp M."/>
            <person name="Justesen U.S."/>
        </authorList>
    </citation>
    <scope>NUCLEOTIDE SEQUENCE [LARGE SCALE GENOMIC DNA]</scope>
    <source>
        <strain evidence="8 9">08-306576</strain>
    </source>
</reference>
<dbReference type="RefSeq" id="WP_039677867.1">
    <property type="nucleotide sequence ID" value="NZ_JAWGXO010000017.1"/>
</dbReference>
<keyword evidence="3 6" id="KW-0812">Transmembrane</keyword>
<dbReference type="InterPro" id="IPR020846">
    <property type="entry name" value="MFS_dom"/>
</dbReference>
<gene>
    <name evidence="8" type="ORF">QX51_00150</name>
</gene>
<evidence type="ECO:0000256" key="6">
    <source>
        <dbReference type="SAM" id="Phobius"/>
    </source>
</evidence>
<dbReference type="InterPro" id="IPR011701">
    <property type="entry name" value="MFS"/>
</dbReference>
<protein>
    <submittedName>
        <fullName evidence="8">Transporter</fullName>
    </submittedName>
</protein>
<feature type="transmembrane region" description="Helical" evidence="6">
    <location>
        <begin position="12"/>
        <end position="31"/>
    </location>
</feature>
<feature type="transmembrane region" description="Helical" evidence="6">
    <location>
        <begin position="143"/>
        <end position="164"/>
    </location>
</feature>
<dbReference type="STRING" id="1577792.QX51_00150"/>
<evidence type="ECO:0000256" key="5">
    <source>
        <dbReference type="ARBA" id="ARBA00023136"/>
    </source>
</evidence>
<dbReference type="SUPFAM" id="SSF103473">
    <property type="entry name" value="MFS general substrate transporter"/>
    <property type="match status" value="1"/>
</dbReference>
<comment type="subcellular location">
    <subcellularLocation>
        <location evidence="1">Cell membrane</location>
        <topology evidence="1">Multi-pass membrane protein</topology>
    </subcellularLocation>
</comment>
<dbReference type="Proteomes" id="UP000031189">
    <property type="component" value="Unassembled WGS sequence"/>
</dbReference>
<keyword evidence="5 6" id="KW-0472">Membrane</keyword>
<feature type="transmembrane region" description="Helical" evidence="6">
    <location>
        <begin position="51"/>
        <end position="73"/>
    </location>
</feature>
<evidence type="ECO:0000256" key="1">
    <source>
        <dbReference type="ARBA" id="ARBA00004651"/>
    </source>
</evidence>
<organism evidence="8 9">
    <name type="scientific">Terrisporobacter othiniensis</name>
    <dbReference type="NCBI Taxonomy" id="1577792"/>
    <lineage>
        <taxon>Bacteria</taxon>
        <taxon>Bacillati</taxon>
        <taxon>Bacillota</taxon>
        <taxon>Clostridia</taxon>
        <taxon>Peptostreptococcales</taxon>
        <taxon>Peptostreptococcaceae</taxon>
        <taxon>Terrisporobacter</taxon>
    </lineage>
</organism>
<dbReference type="PANTHER" id="PTHR11360">
    <property type="entry name" value="MONOCARBOXYLATE TRANSPORTER"/>
    <property type="match status" value="1"/>
</dbReference>
<sequence length="433" mass="46345">MKKTKNNKKQFFYGWVIVFACMLIQAVPFSIAANLQPAFTNYVMSGEGFSLAQFSLIFTIGTVVSAVSSPFIGKLYSSPKANIKLLYTLGVCILGGGFAAFSLAGDNIFAYYALSVLVQIGSAIVSAIGVPTLINGWFTENKGLAMGLAFSGGGLGNMVLQLLAGKWLPTIGYQQAYFRFGIIAIIIALPIALFVLRLPRSEAELASNTSNKKSENKNTTSSKWGYTFAEVSKMKFFWIFASSFIFVGLYVGGMVLQFIPYLQTLEAEKVFTLGAATVAASFGLFSMFGNLFGGMLFDKLGITKSLALAGILVITCGFCLIFVPQINALGFVFAICMGISMYSYIIGPSYLTGALFGSKDFGTILGIVQIFFAAGFGIGTTLFGVVVGFGGFQIGWISTIIYAILAYGGLLISTSGIIKHNKEINVIESKKIA</sequence>
<name>A0A0B3W159_9FIRM</name>
<dbReference type="GO" id="GO:0005886">
    <property type="term" value="C:plasma membrane"/>
    <property type="evidence" value="ECO:0007669"/>
    <property type="project" value="UniProtKB-SubCell"/>
</dbReference>
<dbReference type="PROSITE" id="PS50850">
    <property type="entry name" value="MFS"/>
    <property type="match status" value="1"/>
</dbReference>
<feature type="transmembrane region" description="Helical" evidence="6">
    <location>
        <begin position="305"/>
        <end position="323"/>
    </location>
</feature>
<proteinExistence type="predicted"/>
<keyword evidence="4 6" id="KW-1133">Transmembrane helix</keyword>
<feature type="transmembrane region" description="Helical" evidence="6">
    <location>
        <begin position="271"/>
        <end position="293"/>
    </location>
</feature>
<evidence type="ECO:0000256" key="3">
    <source>
        <dbReference type="ARBA" id="ARBA00022692"/>
    </source>
</evidence>
<keyword evidence="2" id="KW-0813">Transport</keyword>
<dbReference type="AlphaFoldDB" id="A0A0B3W159"/>
<feature type="transmembrane region" description="Helical" evidence="6">
    <location>
        <begin position="176"/>
        <end position="196"/>
    </location>
</feature>
<evidence type="ECO:0000313" key="8">
    <source>
        <dbReference type="EMBL" id="KHS58914.1"/>
    </source>
</evidence>
<dbReference type="InterPro" id="IPR036259">
    <property type="entry name" value="MFS_trans_sf"/>
</dbReference>